<name>A0ABW1MBG1_9ACTN</name>
<dbReference type="InterPro" id="IPR003018">
    <property type="entry name" value="GAF"/>
</dbReference>
<dbReference type="EMBL" id="JBHSPX010000001">
    <property type="protein sequence ID" value="MFC6061114.1"/>
    <property type="molecule type" value="Genomic_DNA"/>
</dbReference>
<protein>
    <submittedName>
        <fullName evidence="3">GAF and ANTAR domain-containing protein</fullName>
    </submittedName>
</protein>
<dbReference type="InterPro" id="IPR029016">
    <property type="entry name" value="GAF-like_dom_sf"/>
</dbReference>
<evidence type="ECO:0000313" key="4">
    <source>
        <dbReference type="Proteomes" id="UP001596139"/>
    </source>
</evidence>
<dbReference type="Gene3D" id="3.30.450.40">
    <property type="match status" value="1"/>
</dbReference>
<gene>
    <name evidence="3" type="ORF">ACFP4F_00930</name>
</gene>
<keyword evidence="4" id="KW-1185">Reference proteome</keyword>
<evidence type="ECO:0000256" key="1">
    <source>
        <dbReference type="SAM" id="MobiDB-lite"/>
    </source>
</evidence>
<evidence type="ECO:0000313" key="3">
    <source>
        <dbReference type="EMBL" id="MFC6061114.1"/>
    </source>
</evidence>
<dbReference type="SUPFAM" id="SSF55781">
    <property type="entry name" value="GAF domain-like"/>
    <property type="match status" value="1"/>
</dbReference>
<comment type="caution">
    <text evidence="3">The sequence shown here is derived from an EMBL/GenBank/DDBJ whole genome shotgun (WGS) entry which is preliminary data.</text>
</comment>
<dbReference type="Proteomes" id="UP001596139">
    <property type="component" value="Unassembled WGS sequence"/>
</dbReference>
<dbReference type="Pfam" id="PF01590">
    <property type="entry name" value="GAF"/>
    <property type="match status" value="1"/>
</dbReference>
<proteinExistence type="predicted"/>
<feature type="domain" description="GAF" evidence="2">
    <location>
        <begin position="25"/>
        <end position="151"/>
    </location>
</feature>
<organism evidence="3 4">
    <name type="scientific">Streptomyces ochraceiscleroticus</name>
    <dbReference type="NCBI Taxonomy" id="47761"/>
    <lineage>
        <taxon>Bacteria</taxon>
        <taxon>Bacillati</taxon>
        <taxon>Actinomycetota</taxon>
        <taxon>Actinomycetes</taxon>
        <taxon>Kitasatosporales</taxon>
        <taxon>Streptomycetaceae</taxon>
        <taxon>Streptomyces</taxon>
    </lineage>
</organism>
<evidence type="ECO:0000259" key="2">
    <source>
        <dbReference type="Pfam" id="PF01590"/>
    </source>
</evidence>
<accession>A0ABW1MBG1</accession>
<feature type="region of interest" description="Disordered" evidence="1">
    <location>
        <begin position="226"/>
        <end position="247"/>
    </location>
</feature>
<sequence length="247" mass="26274">MKDSSAAAELVLAAAAEGDARRLPERLCEALCEALPVDGATISLLTDTPDRQLLHACGEAAMRLEEIQFEVGEGPCVTAAATGRVQIVADLHGRLTKWPIFGAAARQELRRIGAVYAFPMADGSEDPPMGSIDLLRHDSWEPDDETVRECARAARAATVALLTAPSALPWNPTPMMDAHWGRTHRAAGMLSQETGVPVAEALARLRADAFVSGRPLPEIAEETLARLHDGRHGGGSADNGRGPYDSL</sequence>
<dbReference type="RefSeq" id="WP_031051972.1">
    <property type="nucleotide sequence ID" value="NZ_JBHSPX010000001.1"/>
</dbReference>
<reference evidence="4" key="1">
    <citation type="journal article" date="2019" name="Int. J. Syst. Evol. Microbiol.">
        <title>The Global Catalogue of Microorganisms (GCM) 10K type strain sequencing project: providing services to taxonomists for standard genome sequencing and annotation.</title>
        <authorList>
            <consortium name="The Broad Institute Genomics Platform"/>
            <consortium name="The Broad Institute Genome Sequencing Center for Infectious Disease"/>
            <person name="Wu L."/>
            <person name="Ma J."/>
        </authorList>
    </citation>
    <scope>NUCLEOTIDE SEQUENCE [LARGE SCALE GENOMIC DNA]</scope>
    <source>
        <strain evidence="4">CGMCC 1.15180</strain>
    </source>
</reference>